<evidence type="ECO:0000313" key="2">
    <source>
        <dbReference type="Proteomes" id="UP001179600"/>
    </source>
</evidence>
<dbReference type="GeneID" id="72384220"/>
<sequence>MKWALSALNKFKGQQLPIKETIVIEKELMEREASVLAASPFNVEGFLAVDEEEYLLSLKVEGTLTLPSTRSLEPTEIPLSFEIDERYMTSEIYERDADIEGNELVIVLTTNTLNAVESVIDYTLLNIPLQILTDEERSGKEMPSGDGWQIISEASYLQQQEATKEEPKLDPRLAKLSALLDNNDSDNR</sequence>
<organism evidence="1 2">
    <name type="scientific">Vagococcus lutrae</name>
    <dbReference type="NCBI Taxonomy" id="81947"/>
    <lineage>
        <taxon>Bacteria</taxon>
        <taxon>Bacillati</taxon>
        <taxon>Bacillota</taxon>
        <taxon>Bacilli</taxon>
        <taxon>Lactobacillales</taxon>
        <taxon>Enterococcaceae</taxon>
        <taxon>Vagococcus</taxon>
    </lineage>
</organism>
<dbReference type="Proteomes" id="UP001179600">
    <property type="component" value="Chromosome"/>
</dbReference>
<dbReference type="InterPro" id="IPR003772">
    <property type="entry name" value="YceD"/>
</dbReference>
<protein>
    <submittedName>
        <fullName evidence="1">YceD family protein</fullName>
    </submittedName>
</protein>
<dbReference type="Pfam" id="PF02620">
    <property type="entry name" value="YceD"/>
    <property type="match status" value="1"/>
</dbReference>
<dbReference type="RefSeq" id="WP_222318265.1">
    <property type="nucleotide sequence ID" value="NZ_CP081833.1"/>
</dbReference>
<dbReference type="EMBL" id="CP116507">
    <property type="protein sequence ID" value="WCG22383.1"/>
    <property type="molecule type" value="Genomic_DNA"/>
</dbReference>
<evidence type="ECO:0000313" key="1">
    <source>
        <dbReference type="EMBL" id="WCG22383.1"/>
    </source>
</evidence>
<accession>A0AAF0BC91</accession>
<name>A0AAF0BC91_9ENTE</name>
<dbReference type="AlphaFoldDB" id="A0AAF0BC91"/>
<gene>
    <name evidence="1" type="ORF">PML95_08275</name>
</gene>
<proteinExistence type="predicted"/>
<reference evidence="1" key="1">
    <citation type="submission" date="2023-01" db="EMBL/GenBank/DDBJ databases">
        <title>Oxazolidinone resistance genes in florfenicol resistant enterococci from beef cattle and veal calves at slaughter.</title>
        <authorList>
            <person name="Biggel M."/>
        </authorList>
    </citation>
    <scope>NUCLEOTIDE SEQUENCE</scope>
    <source>
        <strain evidence="1">K204-1</strain>
    </source>
</reference>